<accession>A0ABY5G1F1</accession>
<protein>
    <submittedName>
        <fullName evidence="2">Helix-turn-helix domain-containing protein</fullName>
    </submittedName>
</protein>
<dbReference type="Proteomes" id="UP001060039">
    <property type="component" value="Chromosome"/>
</dbReference>
<dbReference type="NCBIfam" id="TIGR01764">
    <property type="entry name" value="excise"/>
    <property type="match status" value="1"/>
</dbReference>
<gene>
    <name evidence="2" type="ORF">NNL39_10705</name>
</gene>
<evidence type="ECO:0000313" key="3">
    <source>
        <dbReference type="Proteomes" id="UP001060039"/>
    </source>
</evidence>
<proteinExistence type="predicted"/>
<dbReference type="Pfam" id="PF12728">
    <property type="entry name" value="HTH_17"/>
    <property type="match status" value="1"/>
</dbReference>
<reference evidence="2" key="1">
    <citation type="submission" date="2022-07" db="EMBL/GenBank/DDBJ databases">
        <title>Taxonomic analysis of Microcella humidisoli nov. sp., isolated from riverside soil.</title>
        <authorList>
            <person name="Molina K.M."/>
            <person name="Kim S.B."/>
        </authorList>
    </citation>
    <scope>NUCLEOTIDE SEQUENCE</scope>
    <source>
        <strain evidence="2">MMS21-STM10</strain>
    </source>
</reference>
<organism evidence="2 3">
    <name type="scientific">Microcella humidisoli</name>
    <dbReference type="NCBI Taxonomy" id="2963406"/>
    <lineage>
        <taxon>Bacteria</taxon>
        <taxon>Bacillati</taxon>
        <taxon>Actinomycetota</taxon>
        <taxon>Actinomycetes</taxon>
        <taxon>Micrococcales</taxon>
        <taxon>Microbacteriaceae</taxon>
        <taxon>Microcella</taxon>
    </lineage>
</organism>
<evidence type="ECO:0000259" key="1">
    <source>
        <dbReference type="Pfam" id="PF12728"/>
    </source>
</evidence>
<dbReference type="SUPFAM" id="SSF46955">
    <property type="entry name" value="Putative DNA-binding domain"/>
    <property type="match status" value="1"/>
</dbReference>
<evidence type="ECO:0000313" key="2">
    <source>
        <dbReference type="EMBL" id="UTT63816.1"/>
    </source>
</evidence>
<dbReference type="InterPro" id="IPR041657">
    <property type="entry name" value="HTH_17"/>
</dbReference>
<dbReference type="RefSeq" id="WP_255160939.1">
    <property type="nucleotide sequence ID" value="NZ_CP101497.1"/>
</dbReference>
<keyword evidence="3" id="KW-1185">Reference proteome</keyword>
<name>A0ABY5G1F1_9MICO</name>
<dbReference type="InterPro" id="IPR009061">
    <property type="entry name" value="DNA-bd_dom_put_sf"/>
</dbReference>
<dbReference type="EMBL" id="CP101497">
    <property type="protein sequence ID" value="UTT63816.1"/>
    <property type="molecule type" value="Genomic_DNA"/>
</dbReference>
<feature type="domain" description="Helix-turn-helix" evidence="1">
    <location>
        <begin position="84"/>
        <end position="133"/>
    </location>
</feature>
<dbReference type="InterPro" id="IPR010093">
    <property type="entry name" value="SinI_DNA-bd"/>
</dbReference>
<sequence length="177" mass="19686">MSANTLDSTTYEPTNSEQLARVHDFIAAHEAAGRGAVARRFLLAGPDAGEQIELPEEMYRLLVHVTDAMSRGMAVTIAPRSTTLTTSQAAELLGISRPTLIKFLDEGRISFTKVNSHRRLSLHDVLEFQKARRDEQYAALEAMRVDVDDDAPIEEVLAQLRETRRAIAKRRADKGSI</sequence>